<evidence type="ECO:0000256" key="10">
    <source>
        <dbReference type="ARBA" id="ARBA00022842"/>
    </source>
</evidence>
<evidence type="ECO:0000256" key="14">
    <source>
        <dbReference type="ARBA" id="ARBA00049255"/>
    </source>
</evidence>
<comment type="subunit">
    <text evidence="3 15">Tetramer of two alpha and two beta subunits.</text>
</comment>
<dbReference type="PROSITE" id="PS51483">
    <property type="entry name" value="B5"/>
    <property type="match status" value="1"/>
</dbReference>
<dbReference type="Gene3D" id="3.50.40.10">
    <property type="entry name" value="Phenylalanyl-trna Synthetase, Chain B, domain 3"/>
    <property type="match status" value="1"/>
</dbReference>
<comment type="similarity">
    <text evidence="2 15">Belongs to the phenylalanyl-tRNA synthetase beta subunit family. Type 1 subfamily.</text>
</comment>
<evidence type="ECO:0000256" key="2">
    <source>
        <dbReference type="ARBA" id="ARBA00008653"/>
    </source>
</evidence>
<dbReference type="Gene3D" id="3.30.56.10">
    <property type="match status" value="2"/>
</dbReference>
<dbReference type="PANTHER" id="PTHR10947">
    <property type="entry name" value="PHENYLALANYL-TRNA SYNTHETASE BETA CHAIN AND LEUCINE-RICH REPEAT-CONTAINING PROTEIN 47"/>
    <property type="match status" value="1"/>
</dbReference>
<dbReference type="Pfam" id="PF01588">
    <property type="entry name" value="tRNA_bind"/>
    <property type="match status" value="1"/>
</dbReference>
<feature type="binding site" evidence="15">
    <location>
        <position position="491"/>
    </location>
    <ligand>
        <name>Mg(2+)</name>
        <dbReference type="ChEBI" id="CHEBI:18420"/>
        <note>shared with alpha subunit</note>
    </ligand>
</feature>
<dbReference type="EC" id="6.1.1.20" evidence="15"/>
<dbReference type="KEGG" id="ebla:JGUZn3_11520"/>
<dbReference type="InterPro" id="IPR033714">
    <property type="entry name" value="tRNA_bind_bactPheRS"/>
</dbReference>
<dbReference type="GO" id="GO:0000049">
    <property type="term" value="F:tRNA binding"/>
    <property type="evidence" value="ECO:0007669"/>
    <property type="project" value="UniProtKB-UniRule"/>
</dbReference>
<evidence type="ECO:0000256" key="13">
    <source>
        <dbReference type="ARBA" id="ARBA00023146"/>
    </source>
</evidence>
<dbReference type="Gene3D" id="3.30.930.10">
    <property type="entry name" value="Bira Bifunctional Protein, Domain 2"/>
    <property type="match status" value="1"/>
</dbReference>
<evidence type="ECO:0000256" key="11">
    <source>
        <dbReference type="ARBA" id="ARBA00022884"/>
    </source>
</evidence>
<evidence type="ECO:0000259" key="17">
    <source>
        <dbReference type="PROSITE" id="PS50886"/>
    </source>
</evidence>
<evidence type="ECO:0000259" key="19">
    <source>
        <dbReference type="PROSITE" id="PS51483"/>
    </source>
</evidence>
<dbReference type="SUPFAM" id="SSF54991">
    <property type="entry name" value="Anticodon-binding domain of PheRS"/>
    <property type="match status" value="1"/>
</dbReference>
<dbReference type="EMBL" id="CP060244">
    <property type="protein sequence ID" value="QNT78379.1"/>
    <property type="molecule type" value="Genomic_DNA"/>
</dbReference>
<dbReference type="SUPFAM" id="SSF56037">
    <property type="entry name" value="PheT/TilS domain"/>
    <property type="match status" value="1"/>
</dbReference>
<dbReference type="InterPro" id="IPR002547">
    <property type="entry name" value="tRNA-bd_dom"/>
</dbReference>
<dbReference type="InterPro" id="IPR005146">
    <property type="entry name" value="B3/B4_tRNA-bd"/>
</dbReference>
<keyword evidence="5 16" id="KW-0820">tRNA-binding</keyword>
<dbReference type="InterPro" id="IPR005121">
    <property type="entry name" value="Fdx_antiC-bd"/>
</dbReference>
<feature type="domain" description="B5" evidence="19">
    <location>
        <begin position="399"/>
        <end position="504"/>
    </location>
</feature>
<dbReference type="CDD" id="cd00769">
    <property type="entry name" value="PheRS_beta_core"/>
    <property type="match status" value="1"/>
</dbReference>
<name>A0A7H1NRG9_9PROT</name>
<dbReference type="InterPro" id="IPR005147">
    <property type="entry name" value="tRNA_synthase_B5-dom"/>
</dbReference>
<dbReference type="AlphaFoldDB" id="A0A7H1NRG9"/>
<dbReference type="HAMAP" id="MF_00283">
    <property type="entry name" value="Phe_tRNA_synth_beta1"/>
    <property type="match status" value="1"/>
</dbReference>
<evidence type="ECO:0000256" key="3">
    <source>
        <dbReference type="ARBA" id="ARBA00011209"/>
    </source>
</evidence>
<evidence type="ECO:0000256" key="4">
    <source>
        <dbReference type="ARBA" id="ARBA00022490"/>
    </source>
</evidence>
<evidence type="ECO:0000313" key="20">
    <source>
        <dbReference type="EMBL" id="QNT78379.1"/>
    </source>
</evidence>
<evidence type="ECO:0000256" key="6">
    <source>
        <dbReference type="ARBA" id="ARBA00022598"/>
    </source>
</evidence>
<evidence type="ECO:0000256" key="15">
    <source>
        <dbReference type="HAMAP-Rule" id="MF_00283"/>
    </source>
</evidence>
<dbReference type="CDD" id="cd02796">
    <property type="entry name" value="tRNA_bind_bactPheRS"/>
    <property type="match status" value="1"/>
</dbReference>
<keyword evidence="8 15" id="KW-0547">Nucleotide-binding</keyword>
<keyword evidence="10 15" id="KW-0460">Magnesium</keyword>
<keyword evidence="7 15" id="KW-0479">Metal-binding</keyword>
<dbReference type="SMART" id="SM00874">
    <property type="entry name" value="B5"/>
    <property type="match status" value="1"/>
</dbReference>
<comment type="subcellular location">
    <subcellularLocation>
        <location evidence="1 15">Cytoplasm</location>
    </subcellularLocation>
</comment>
<dbReference type="Gene3D" id="3.30.70.380">
    <property type="entry name" value="Ferrodoxin-fold anticodon-binding domain"/>
    <property type="match status" value="1"/>
</dbReference>
<proteinExistence type="inferred from homology"/>
<dbReference type="PROSITE" id="PS50886">
    <property type="entry name" value="TRBD"/>
    <property type="match status" value="1"/>
</dbReference>
<reference evidence="20 21" key="1">
    <citation type="submission" date="2020-08" db="EMBL/GenBank/DDBJ databases">
        <title>Complete genome sequence of Entomobacter blattae G55GP.</title>
        <authorList>
            <person name="Poehlein A."/>
            <person name="Guzman J."/>
            <person name="Daniel R."/>
            <person name="Vilcinskas A."/>
        </authorList>
    </citation>
    <scope>NUCLEOTIDE SEQUENCE [LARGE SCALE GENOMIC DNA]</scope>
    <source>
        <strain evidence="20 21">G55GP</strain>
    </source>
</reference>
<evidence type="ECO:0000256" key="12">
    <source>
        <dbReference type="ARBA" id="ARBA00022917"/>
    </source>
</evidence>
<dbReference type="Pfam" id="PF03147">
    <property type="entry name" value="FDX-ACB"/>
    <property type="match status" value="1"/>
</dbReference>
<dbReference type="InterPro" id="IPR045060">
    <property type="entry name" value="Phe-tRNA-ligase_IIc_bsu"/>
</dbReference>
<dbReference type="NCBIfam" id="NF045760">
    <property type="entry name" value="YtpR"/>
    <property type="match status" value="1"/>
</dbReference>
<dbReference type="GO" id="GO:0006432">
    <property type="term" value="P:phenylalanyl-tRNA aminoacylation"/>
    <property type="evidence" value="ECO:0007669"/>
    <property type="project" value="UniProtKB-UniRule"/>
</dbReference>
<dbReference type="InterPro" id="IPR045864">
    <property type="entry name" value="aa-tRNA-synth_II/BPL/LPL"/>
</dbReference>
<dbReference type="Proteomes" id="UP000516349">
    <property type="component" value="Chromosome"/>
</dbReference>
<evidence type="ECO:0000259" key="18">
    <source>
        <dbReference type="PROSITE" id="PS51447"/>
    </source>
</evidence>
<organism evidence="20 21">
    <name type="scientific">Entomobacter blattae</name>
    <dbReference type="NCBI Taxonomy" id="2762277"/>
    <lineage>
        <taxon>Bacteria</taxon>
        <taxon>Pseudomonadati</taxon>
        <taxon>Pseudomonadota</taxon>
        <taxon>Alphaproteobacteria</taxon>
        <taxon>Acetobacterales</taxon>
        <taxon>Acetobacteraceae</taxon>
        <taxon>Entomobacter</taxon>
    </lineage>
</organism>
<dbReference type="SMART" id="SM00896">
    <property type="entry name" value="FDX-ACB"/>
    <property type="match status" value="1"/>
</dbReference>
<evidence type="ECO:0000256" key="7">
    <source>
        <dbReference type="ARBA" id="ARBA00022723"/>
    </source>
</evidence>
<comment type="cofactor">
    <cofactor evidence="15">
        <name>Mg(2+)</name>
        <dbReference type="ChEBI" id="CHEBI:18420"/>
    </cofactor>
    <text evidence="15">Binds 2 magnesium ions per tetramer.</text>
</comment>
<dbReference type="InterPro" id="IPR020825">
    <property type="entry name" value="Phe-tRNA_synthase-like_B3/B4"/>
</dbReference>
<gene>
    <name evidence="15 20" type="primary">pheT</name>
    <name evidence="20" type="ORF">JGUZn3_11520</name>
</gene>
<evidence type="ECO:0000313" key="21">
    <source>
        <dbReference type="Proteomes" id="UP000516349"/>
    </source>
</evidence>
<dbReference type="FunFam" id="2.40.50.140:FF:000045">
    <property type="entry name" value="Phenylalanine--tRNA ligase beta subunit"/>
    <property type="match status" value="1"/>
</dbReference>
<dbReference type="PROSITE" id="PS51447">
    <property type="entry name" value="FDX_ACB"/>
    <property type="match status" value="1"/>
</dbReference>
<evidence type="ECO:0000256" key="1">
    <source>
        <dbReference type="ARBA" id="ARBA00004496"/>
    </source>
</evidence>
<dbReference type="InterPro" id="IPR036690">
    <property type="entry name" value="Fdx_antiC-bd_sf"/>
</dbReference>
<evidence type="ECO:0000256" key="5">
    <source>
        <dbReference type="ARBA" id="ARBA00022555"/>
    </source>
</evidence>
<keyword evidence="6 15" id="KW-0436">Ligase</keyword>
<evidence type="ECO:0000256" key="16">
    <source>
        <dbReference type="PROSITE-ProRule" id="PRU00209"/>
    </source>
</evidence>
<comment type="catalytic activity">
    <reaction evidence="14 15">
        <text>tRNA(Phe) + L-phenylalanine + ATP = L-phenylalanyl-tRNA(Phe) + AMP + diphosphate + H(+)</text>
        <dbReference type="Rhea" id="RHEA:19413"/>
        <dbReference type="Rhea" id="RHEA-COMP:9668"/>
        <dbReference type="Rhea" id="RHEA-COMP:9699"/>
        <dbReference type="ChEBI" id="CHEBI:15378"/>
        <dbReference type="ChEBI" id="CHEBI:30616"/>
        <dbReference type="ChEBI" id="CHEBI:33019"/>
        <dbReference type="ChEBI" id="CHEBI:58095"/>
        <dbReference type="ChEBI" id="CHEBI:78442"/>
        <dbReference type="ChEBI" id="CHEBI:78531"/>
        <dbReference type="ChEBI" id="CHEBI:456215"/>
        <dbReference type="EC" id="6.1.1.20"/>
    </reaction>
</comment>
<dbReference type="GO" id="GO:0005524">
    <property type="term" value="F:ATP binding"/>
    <property type="evidence" value="ECO:0007669"/>
    <property type="project" value="UniProtKB-UniRule"/>
</dbReference>
<dbReference type="Pfam" id="PF17759">
    <property type="entry name" value="tRNA_synthFbeta"/>
    <property type="match status" value="1"/>
</dbReference>
<feature type="binding site" evidence="15">
    <location>
        <position position="455"/>
    </location>
    <ligand>
        <name>Mg(2+)</name>
        <dbReference type="ChEBI" id="CHEBI:18420"/>
        <note>shared with alpha subunit</note>
    </ligand>
</feature>
<keyword evidence="11 16" id="KW-0694">RNA-binding</keyword>
<dbReference type="FunFam" id="3.30.70.380:FF:000001">
    <property type="entry name" value="Phenylalanine--tRNA ligase beta subunit"/>
    <property type="match status" value="1"/>
</dbReference>
<dbReference type="GO" id="GO:0004826">
    <property type="term" value="F:phenylalanine-tRNA ligase activity"/>
    <property type="evidence" value="ECO:0007669"/>
    <property type="project" value="UniProtKB-UniRule"/>
</dbReference>
<evidence type="ECO:0000256" key="8">
    <source>
        <dbReference type="ARBA" id="ARBA00022741"/>
    </source>
</evidence>
<feature type="domain" description="FDX-ACB" evidence="18">
    <location>
        <begin position="728"/>
        <end position="821"/>
    </location>
</feature>
<dbReference type="GO" id="GO:0000287">
    <property type="term" value="F:magnesium ion binding"/>
    <property type="evidence" value="ECO:0007669"/>
    <property type="project" value="UniProtKB-UniRule"/>
</dbReference>
<dbReference type="InterPro" id="IPR012340">
    <property type="entry name" value="NA-bd_OB-fold"/>
</dbReference>
<feature type="binding site" evidence="15">
    <location>
        <position position="488"/>
    </location>
    <ligand>
        <name>Mg(2+)</name>
        <dbReference type="ChEBI" id="CHEBI:18420"/>
        <note>shared with alpha subunit</note>
    </ligand>
</feature>
<evidence type="ECO:0000256" key="9">
    <source>
        <dbReference type="ARBA" id="ARBA00022840"/>
    </source>
</evidence>
<sequence>MKFTLSWLCEHLETSATIEEICACLNMIGLEVESCENRADTLAPFITARIVRAIRHPNADRLQVCMVDIGQKELVQVVCGAPNARAGLNVIFAPPGSYIPGSEITIKEGAIRGEKSAGMLCSLRELGLGNEHEGIAELGEDAVPGQLYAIYADLDDPVIDIAITPNRGDALGVRGVARDLAAAGLGTLKPWLVEAVEGQFPSPMDWVIEDSQSCPWVLGRVVRGVKNGPSPEWLQARLRAVGVRPVSALVDITQFFTLDLNRPLHVFDLNRLKGNQLTICRGEGESFLALDGKEYTLTPEDCVIVDASGVQSLAGIMGGEGSAVTEETTDIFLECALFDPVRIAHTGRRLNIVSDARYRFERGLDQANLPAMLQAATHMVIELCGGEASEVTSAGQEPSWKRNAEIRFERLHSFGGMDVSPQKAGSILHHLGFEQVVYDEANGQAVFSVPAWRNDIAAPFVLDQRPGQDAVKNQKAAEGAREIEAENDLIEEVLRIIGLDHIPSLSLPGASALGGAAVSPLQVRIAAARRLLSSQGLMETIGFSFVSHELAGLFGEIPESLHLLNPIATDMDQLRPTPLVNLFSAVMRNHARGCHTVGLFEVGVAFHEQGQRSVVAGLCAGYSLRHPGGGNKPAELWKAKVYAQSVLEALGLSPDSLTVTLDTPPYYHPGQSGTFRQGPKNILGYFGALHPKLLHEKGIDYPIVGFEIFLDEVPTPRRGRKAISMRLPVLQSVRRDFAFVVSKEVEAQTLLRVVRSAERGLITEVSLFDVYEGDKIPADSKSLAVEVVLQPLEKSLTDAEIEQISEKIVAAVNKAVGGQLRQ</sequence>
<dbReference type="PANTHER" id="PTHR10947:SF0">
    <property type="entry name" value="PHENYLALANINE--TRNA LIGASE BETA SUBUNIT"/>
    <property type="match status" value="1"/>
</dbReference>
<dbReference type="InterPro" id="IPR041616">
    <property type="entry name" value="PheRS_beta_core"/>
</dbReference>
<keyword evidence="13 15" id="KW-0030">Aminoacyl-tRNA synthetase</keyword>
<dbReference type="SMART" id="SM00873">
    <property type="entry name" value="B3_4"/>
    <property type="match status" value="1"/>
</dbReference>
<dbReference type="NCBIfam" id="TIGR00472">
    <property type="entry name" value="pheT_bact"/>
    <property type="match status" value="1"/>
</dbReference>
<accession>A0A7H1NRG9</accession>
<keyword evidence="4 15" id="KW-0963">Cytoplasm</keyword>
<feature type="binding site" evidence="15">
    <location>
        <position position="492"/>
    </location>
    <ligand>
        <name>Mg(2+)</name>
        <dbReference type="ChEBI" id="CHEBI:18420"/>
        <note>shared with alpha subunit</note>
    </ligand>
</feature>
<feature type="domain" description="TRNA-binding" evidence="17">
    <location>
        <begin position="39"/>
        <end position="149"/>
    </location>
</feature>
<dbReference type="Pfam" id="PF03483">
    <property type="entry name" value="B3_4"/>
    <property type="match status" value="1"/>
</dbReference>
<dbReference type="InterPro" id="IPR004532">
    <property type="entry name" value="Phe-tRNA-ligase_IIc_bsu_bact"/>
</dbReference>
<dbReference type="SUPFAM" id="SSF55681">
    <property type="entry name" value="Class II aaRS and biotin synthetases"/>
    <property type="match status" value="1"/>
</dbReference>
<keyword evidence="21" id="KW-1185">Reference proteome</keyword>
<keyword evidence="12 15" id="KW-0648">Protein biosynthesis</keyword>
<dbReference type="SUPFAM" id="SSF50249">
    <property type="entry name" value="Nucleic acid-binding proteins"/>
    <property type="match status" value="1"/>
</dbReference>
<keyword evidence="9 15" id="KW-0067">ATP-binding</keyword>
<dbReference type="GO" id="GO:0009328">
    <property type="term" value="C:phenylalanine-tRNA ligase complex"/>
    <property type="evidence" value="ECO:0007669"/>
    <property type="project" value="TreeGrafter"/>
</dbReference>
<protein>
    <recommendedName>
        <fullName evidence="15">Phenylalanine--tRNA ligase beta subunit</fullName>
        <ecNumber evidence="15">6.1.1.20</ecNumber>
    </recommendedName>
    <alternativeName>
        <fullName evidence="15">Phenylalanyl-tRNA synthetase beta subunit</fullName>
        <shortName evidence="15">PheRS</shortName>
    </alternativeName>
</protein>
<dbReference type="RefSeq" id="WP_203414699.1">
    <property type="nucleotide sequence ID" value="NZ_CP060244.1"/>
</dbReference>
<dbReference type="Gene3D" id="2.40.50.140">
    <property type="entry name" value="Nucleic acid-binding proteins"/>
    <property type="match status" value="1"/>
</dbReference>